<organism evidence="4 5">
    <name type="scientific">Dinothrombium tinctorium</name>
    <dbReference type="NCBI Taxonomy" id="1965070"/>
    <lineage>
        <taxon>Eukaryota</taxon>
        <taxon>Metazoa</taxon>
        <taxon>Ecdysozoa</taxon>
        <taxon>Arthropoda</taxon>
        <taxon>Chelicerata</taxon>
        <taxon>Arachnida</taxon>
        <taxon>Acari</taxon>
        <taxon>Acariformes</taxon>
        <taxon>Trombidiformes</taxon>
        <taxon>Prostigmata</taxon>
        <taxon>Anystina</taxon>
        <taxon>Parasitengona</taxon>
        <taxon>Trombidioidea</taxon>
        <taxon>Trombidiidae</taxon>
        <taxon>Dinothrombium</taxon>
    </lineage>
</organism>
<dbReference type="InterPro" id="IPR008949">
    <property type="entry name" value="Isoprenoid_synthase_dom_sf"/>
</dbReference>
<sequence>MLVLLSILIPFSYLSTIAYLSTKTGNLQREIYSGEKLLNITSEQILFDALYVKLVVLCCCAFDKSVGVWDTFPEFFDSENPTIFKIYKILIHCFVISECDLPQQAIEDLCCCQKVFENNSRGGFYLSSLCFPYGVRHVKTVVYAFLSISDDIVDTCVKNGKYVDEDKLIKRLNKLNSIKRFIKEVFERPSSIAIVDSKNVNDLIPEINWSSYENEFTMDEISIYRALQRVSFCFHPKPFEEFASGFEWDLNERVPESTQELLEYANYVAASVGEICADIFYSKVVFGYRKSPINDKFFQEIIEKIRTCGNVLQLVNIARDIVVDSENLNRCYIPIEFLKNPCEELNLLLVKQDPWAIGEEKLLKYALKLIDFADSMYEEMDCHDLFYMLPNEVRFPTYALVTIYRQIGESIKRKNRYTTTTKVGKWTKWWTLVKCMYFTNLSSLPFKV</sequence>
<comment type="catalytic activity">
    <reaction evidence="1">
        <text>2 (2E,6E,10E)-geranylgeranyl diphosphate = 15-cis-phytoene + 2 diphosphate</text>
        <dbReference type="Rhea" id="RHEA:34475"/>
        <dbReference type="ChEBI" id="CHEBI:27787"/>
        <dbReference type="ChEBI" id="CHEBI:33019"/>
        <dbReference type="ChEBI" id="CHEBI:58756"/>
        <dbReference type="EC" id="2.5.1.32"/>
    </reaction>
</comment>
<gene>
    <name evidence="4" type="ORF">B4U79_17762</name>
</gene>
<dbReference type="Proteomes" id="UP000285301">
    <property type="component" value="Unassembled WGS sequence"/>
</dbReference>
<dbReference type="SUPFAM" id="SSF48576">
    <property type="entry name" value="Terpenoid synthases"/>
    <property type="match status" value="1"/>
</dbReference>
<dbReference type="AlphaFoldDB" id="A0A443RPE6"/>
<keyword evidence="5" id="KW-1185">Reference proteome</keyword>
<evidence type="ECO:0000313" key="4">
    <source>
        <dbReference type="EMBL" id="RWS17145.1"/>
    </source>
</evidence>
<accession>A0A443RPE6</accession>
<evidence type="ECO:0000313" key="5">
    <source>
        <dbReference type="Proteomes" id="UP000285301"/>
    </source>
</evidence>
<evidence type="ECO:0000256" key="3">
    <source>
        <dbReference type="ARBA" id="ARBA00022746"/>
    </source>
</evidence>
<dbReference type="Pfam" id="PF00494">
    <property type="entry name" value="SQS_PSY"/>
    <property type="match status" value="1"/>
</dbReference>
<protein>
    <recommendedName>
        <fullName evidence="2">15-cis-phytoene synthase</fullName>
        <ecNumber evidence="2">2.5.1.32</ecNumber>
    </recommendedName>
</protein>
<dbReference type="STRING" id="1965070.A0A443RPE6"/>
<reference evidence="4 5" key="1">
    <citation type="journal article" date="2018" name="Gigascience">
        <title>Genomes of trombidid mites reveal novel predicted allergens and laterally-transferred genes associated with secondary metabolism.</title>
        <authorList>
            <person name="Dong X."/>
            <person name="Chaisiri K."/>
            <person name="Xia D."/>
            <person name="Armstrong S.D."/>
            <person name="Fang Y."/>
            <person name="Donnelly M.J."/>
            <person name="Kadowaki T."/>
            <person name="McGarry J.W."/>
            <person name="Darby A.C."/>
            <person name="Makepeace B.L."/>
        </authorList>
    </citation>
    <scope>NUCLEOTIDE SEQUENCE [LARGE SCALE GENOMIC DNA]</scope>
    <source>
        <strain evidence="4">UoL-WK</strain>
    </source>
</reference>
<evidence type="ECO:0000256" key="1">
    <source>
        <dbReference type="ARBA" id="ARBA00001805"/>
    </source>
</evidence>
<keyword evidence="3" id="KW-0125">Carotenoid biosynthesis</keyword>
<evidence type="ECO:0000256" key="2">
    <source>
        <dbReference type="ARBA" id="ARBA00012396"/>
    </source>
</evidence>
<dbReference type="Gene3D" id="1.10.600.10">
    <property type="entry name" value="Farnesyl Diphosphate Synthase"/>
    <property type="match status" value="1"/>
</dbReference>
<dbReference type="EMBL" id="NCKU01000115">
    <property type="protein sequence ID" value="RWS17145.1"/>
    <property type="molecule type" value="Genomic_DNA"/>
</dbReference>
<dbReference type="GO" id="GO:0016117">
    <property type="term" value="P:carotenoid biosynthetic process"/>
    <property type="evidence" value="ECO:0007669"/>
    <property type="project" value="UniProtKB-KW"/>
</dbReference>
<proteinExistence type="predicted"/>
<comment type="caution">
    <text evidence="4">The sequence shown here is derived from an EMBL/GenBank/DDBJ whole genome shotgun (WGS) entry which is preliminary data.</text>
</comment>
<dbReference type="OrthoDB" id="6600518at2759"/>
<dbReference type="InterPro" id="IPR002060">
    <property type="entry name" value="Squ/phyt_synthse"/>
</dbReference>
<name>A0A443RPE6_9ACAR</name>
<dbReference type="EC" id="2.5.1.32" evidence="2"/>
<dbReference type="PANTHER" id="PTHR31480">
    <property type="entry name" value="BIFUNCTIONAL LYCOPENE CYCLASE/PHYTOENE SYNTHASE"/>
    <property type="match status" value="1"/>
</dbReference>